<comment type="caution">
    <text evidence="2">The sequence shown here is derived from an EMBL/GenBank/DDBJ whole genome shotgun (WGS) entry which is preliminary data.</text>
</comment>
<dbReference type="SUPFAM" id="SSF82708">
    <property type="entry name" value="R3H domain"/>
    <property type="match status" value="1"/>
</dbReference>
<dbReference type="AlphaFoldDB" id="A0A2R5G0Q9"/>
<protein>
    <submittedName>
        <fullName evidence="2">Uncharacterized protein</fullName>
    </submittedName>
</protein>
<feature type="region of interest" description="Disordered" evidence="1">
    <location>
        <begin position="38"/>
        <end position="183"/>
    </location>
</feature>
<name>A0A2R5G0Q9_9STRA</name>
<evidence type="ECO:0000313" key="3">
    <source>
        <dbReference type="Proteomes" id="UP000241890"/>
    </source>
</evidence>
<evidence type="ECO:0000256" key="1">
    <source>
        <dbReference type="SAM" id="MobiDB-lite"/>
    </source>
</evidence>
<feature type="compositionally biased region" description="Low complexity" evidence="1">
    <location>
        <begin position="51"/>
        <end position="71"/>
    </location>
</feature>
<gene>
    <name evidence="2" type="ORF">FCC1311_003232</name>
</gene>
<feature type="compositionally biased region" description="Basic residues" evidence="1">
    <location>
        <begin position="138"/>
        <end position="149"/>
    </location>
</feature>
<dbReference type="InParanoid" id="A0A2R5G0Q9"/>
<evidence type="ECO:0000313" key="2">
    <source>
        <dbReference type="EMBL" id="GBG24105.1"/>
    </source>
</evidence>
<dbReference type="EMBL" id="BEYU01000003">
    <property type="protein sequence ID" value="GBG24105.1"/>
    <property type="molecule type" value="Genomic_DNA"/>
</dbReference>
<dbReference type="Proteomes" id="UP000241890">
    <property type="component" value="Unassembled WGS sequence"/>
</dbReference>
<dbReference type="PANTHER" id="PTHR32019">
    <property type="entry name" value="R3H DOMAIN-CONTAINING PROTEIN 4"/>
    <property type="match status" value="1"/>
</dbReference>
<keyword evidence="3" id="KW-1185">Reference proteome</keyword>
<feature type="compositionally biased region" description="Polar residues" evidence="1">
    <location>
        <begin position="126"/>
        <end position="136"/>
    </location>
</feature>
<dbReference type="GO" id="GO:0003676">
    <property type="term" value="F:nucleic acid binding"/>
    <property type="evidence" value="ECO:0007669"/>
    <property type="project" value="InterPro"/>
</dbReference>
<reference evidence="2 3" key="1">
    <citation type="submission" date="2017-12" db="EMBL/GenBank/DDBJ databases">
        <title>Sequencing, de novo assembly and annotation of complete genome of a new Thraustochytrid species, strain FCC1311.</title>
        <authorList>
            <person name="Sedici K."/>
            <person name="Godart F."/>
            <person name="Aiese Cigliano R."/>
            <person name="Sanseverino W."/>
            <person name="Barakat M."/>
            <person name="Ortet P."/>
            <person name="Marechal E."/>
            <person name="Cagnac O."/>
            <person name="Amato A."/>
        </authorList>
    </citation>
    <scope>NUCLEOTIDE SEQUENCE [LARGE SCALE GENOMIC DNA]</scope>
</reference>
<sequence>MEDDRVRRVRLEPAAREVDDAERILEDMAQALAATNLTESFGGDGGGSSGSGAQEAAAAAALSATASEAPADGVPIAGVPSEASPLSPPPVGELAGASVAFSPLRPRSQGRSRPRSRPQERPAAVQNVSAIASEQRSTSRKNLSRRKERRWANDRRAGAGPLSLDPFSSTEERGAFMEPGSSVPHGNLAAYFPDLDEFDVTRASRLIFEQEYISVFDGFTDEMRRAFLDCEDGFVRGGANVASERLSAKQRAQLTPRSAESMLARVDKNLKSHLQTRGRRPPFNAFLNALEDFLIEVIEDPCAHDLQARAPEPLRKALTRKLSLCGTPRSPHAEGEETPEVKRVAIEFAFKTGLHRLLTHGLCQFHGLVSQSATEPTTGARVLRISRPSKDSSMLGWATVETSSRPEDVQNLLFGEKVIRLVPYLATLPVHDA</sequence>
<organism evidence="2 3">
    <name type="scientific">Hondaea fermentalgiana</name>
    <dbReference type="NCBI Taxonomy" id="2315210"/>
    <lineage>
        <taxon>Eukaryota</taxon>
        <taxon>Sar</taxon>
        <taxon>Stramenopiles</taxon>
        <taxon>Bigyra</taxon>
        <taxon>Labyrinthulomycetes</taxon>
        <taxon>Thraustochytrida</taxon>
        <taxon>Thraustochytriidae</taxon>
        <taxon>Hondaea</taxon>
    </lineage>
</organism>
<dbReference type="InterPro" id="IPR039629">
    <property type="entry name" value="R3HDM4"/>
</dbReference>
<dbReference type="InterPro" id="IPR036867">
    <property type="entry name" value="R3H_dom_sf"/>
</dbReference>
<dbReference type="PANTHER" id="PTHR32019:SF2">
    <property type="entry name" value="R3H DOMAIN-CONTAINING PROTEIN 4"/>
    <property type="match status" value="1"/>
</dbReference>
<proteinExistence type="predicted"/>
<accession>A0A2R5G0Q9</accession>